<dbReference type="AlphaFoldDB" id="A0A5C6KA75"/>
<evidence type="ECO:0000313" key="3">
    <source>
        <dbReference type="EMBL" id="TWV59399.1"/>
    </source>
</evidence>
<evidence type="ECO:0000313" key="4">
    <source>
        <dbReference type="Proteomes" id="UP000315827"/>
    </source>
</evidence>
<comment type="caution">
    <text evidence="3">The sequence shown here is derived from an EMBL/GenBank/DDBJ whole genome shotgun (WGS) entry which is preliminary data.</text>
</comment>
<gene>
    <name evidence="3" type="ORF">FSA05_18000</name>
</gene>
<reference evidence="3 4" key="1">
    <citation type="submission" date="2019-07" db="EMBL/GenBank/DDBJ databases">
        <title>Genome sequencing of Parabacteroides distasonis iSURF_7.</title>
        <authorList>
            <person name="Degefu H.N."/>
            <person name="Ruoff K.L."/>
            <person name="Price C.E."/>
            <person name="Valls R.A."/>
            <person name="O'Toole G.A."/>
        </authorList>
    </citation>
    <scope>NUCLEOTIDE SEQUENCE [LARGE SCALE GENOMIC DNA]</scope>
    <source>
        <strain evidence="3 4">CFPLTA003_1B</strain>
    </source>
</reference>
<dbReference type="EMBL" id="VOHW01000014">
    <property type="protein sequence ID" value="TWV59399.1"/>
    <property type="molecule type" value="Genomic_DNA"/>
</dbReference>
<sequence length="465" mass="55214">MFSNLYSILKRGLKKDSSLPERSSADLPELEIEESLDDLCAQDEEPRIAQDEEPRIAQDEEPRIAQDEELANSQKEEYEKAREENERLKDALAALEKELQQAKEEIDHEKDSYGVWVRMYSDSNQECSRKDRTISRLEKELYAEKRNEHALRQRLREYEEMLPSAPIKVPVYGEGYWIKKYNRAMADLCKAQKRAEGYKKRVETLESKLCQIDGLTGVPDPRKEKLPCFYFAGKCYKGNLRDLEKRLDAALGEEEEKRKQKEESLSRREVQLSDMERQLENRKRLFARIYPDYVWVTRYKDEIERQKKILEGDLKDLAPGFTLEKYDDLLLKKEKYEKEKSVVYRNLDQLKQDRKIFNKERLRFDKEVAAFRQSKTCMEGEISQLLEEYDQLLFVLRSFYKNQGLYERLLDDYLSRIDSVKKRRITKAYFLGDSVYEIALREGRSREYIRHVLAMVVDVIGGGRM</sequence>
<feature type="coiled-coil region" evidence="1">
    <location>
        <begin position="240"/>
        <end position="278"/>
    </location>
</feature>
<name>A0A5C6KA75_PARDI</name>
<proteinExistence type="predicted"/>
<accession>A0A5C6KA75</accession>
<evidence type="ECO:0000256" key="1">
    <source>
        <dbReference type="SAM" id="Coils"/>
    </source>
</evidence>
<feature type="region of interest" description="Disordered" evidence="2">
    <location>
        <begin position="43"/>
        <end position="84"/>
    </location>
</feature>
<keyword evidence="1" id="KW-0175">Coiled coil</keyword>
<dbReference type="Proteomes" id="UP000315827">
    <property type="component" value="Unassembled WGS sequence"/>
</dbReference>
<organism evidence="3 4">
    <name type="scientific">Parabacteroides distasonis</name>
    <dbReference type="NCBI Taxonomy" id="823"/>
    <lineage>
        <taxon>Bacteria</taxon>
        <taxon>Pseudomonadati</taxon>
        <taxon>Bacteroidota</taxon>
        <taxon>Bacteroidia</taxon>
        <taxon>Bacteroidales</taxon>
        <taxon>Tannerellaceae</taxon>
        <taxon>Parabacteroides</taxon>
    </lineage>
</organism>
<feature type="compositionally biased region" description="Basic and acidic residues" evidence="2">
    <location>
        <begin position="44"/>
        <end position="66"/>
    </location>
</feature>
<protein>
    <submittedName>
        <fullName evidence="3">Uncharacterized protein</fullName>
    </submittedName>
</protein>
<evidence type="ECO:0000256" key="2">
    <source>
        <dbReference type="SAM" id="MobiDB-lite"/>
    </source>
</evidence>
<feature type="compositionally biased region" description="Basic and acidic residues" evidence="2">
    <location>
        <begin position="74"/>
        <end position="84"/>
    </location>
</feature>
<feature type="region of interest" description="Disordered" evidence="2">
    <location>
        <begin position="11"/>
        <end position="31"/>
    </location>
</feature>
<dbReference type="RefSeq" id="WP_146375973.1">
    <property type="nucleotide sequence ID" value="NZ_VOHW01000014.1"/>
</dbReference>